<evidence type="ECO:0000256" key="1">
    <source>
        <dbReference type="SAM" id="MobiDB-lite"/>
    </source>
</evidence>
<dbReference type="Gene3D" id="1.20.144.10">
    <property type="entry name" value="Phosphatidic acid phosphatase type 2/haloperoxidase"/>
    <property type="match status" value="1"/>
</dbReference>
<reference evidence="3 4" key="1">
    <citation type="submission" date="2024-03" db="EMBL/GenBank/DDBJ databases">
        <title>Actinomycetospora sp. OC33-EN06, a novel actinomycete isolated from wild orchid (Aerides multiflora).</title>
        <authorList>
            <person name="Suriyachadkun C."/>
        </authorList>
    </citation>
    <scope>NUCLEOTIDE SEQUENCE [LARGE SCALE GENOMIC DNA]</scope>
    <source>
        <strain evidence="3 4">OC33-EN06</strain>
    </source>
</reference>
<dbReference type="RefSeq" id="WP_337714025.1">
    <property type="nucleotide sequence ID" value="NZ_JBBEGL010000003.1"/>
</dbReference>
<gene>
    <name evidence="3" type="ORF">WCD41_14000</name>
</gene>
<dbReference type="SMART" id="SM00014">
    <property type="entry name" value="acidPPc"/>
    <property type="match status" value="1"/>
</dbReference>
<dbReference type="Pfam" id="PF00781">
    <property type="entry name" value="DAGK_cat"/>
    <property type="match status" value="1"/>
</dbReference>
<evidence type="ECO:0000313" key="4">
    <source>
        <dbReference type="Proteomes" id="UP001370100"/>
    </source>
</evidence>
<dbReference type="SUPFAM" id="SSF48317">
    <property type="entry name" value="Acid phosphatase/Vanadium-dependent haloperoxidase"/>
    <property type="match status" value="1"/>
</dbReference>
<feature type="region of interest" description="Disordered" evidence="1">
    <location>
        <begin position="1"/>
        <end position="28"/>
    </location>
</feature>
<dbReference type="Proteomes" id="UP001370100">
    <property type="component" value="Unassembled WGS sequence"/>
</dbReference>
<dbReference type="InterPro" id="IPR001206">
    <property type="entry name" value="Diacylglycerol_kinase_cat_dom"/>
</dbReference>
<accession>A0ABU8N5A5</accession>
<evidence type="ECO:0000259" key="2">
    <source>
        <dbReference type="PROSITE" id="PS50146"/>
    </source>
</evidence>
<sequence>MAAPRHGTLTGTASVTPPAVRPAHRSPVGSRWMRRLDRTADRGLLWAVAAGGLFASGRGPRRRAGVRGVMAAAATSAIAHALAKPLLPRARPWGRRFPSAHAASSSAFVTAAAMESPLVGAALAPVAVGVSTARVVLGERTVEDVLAGAALGAGVAVLTRRWWPVVRHAPARARPAGDAPALGDGSGLVVVANPSAGTPGPLETLGQIVAPVLGVGEGPEEDDTPGPPDPPSAIHEVLPRAQVIVPEPGVDFVEEVEAALDRPSPDGEAPRAVGVAGGDGSVAALAGLAQRRRVPLVVLPEGTLNHFARDVGIDDTPAALAAARDGEAVQVDVGMVDMTPAGGSGGSDDRTLAFVNTASLGGYPDMVRLREDWEGRWGKWPAAAFALVRVLAEATPLVVELDGKRRTIWLLFVGNGGYEPRGMAPLFRPRLDARVLDVRFLRADVPFSRTRFVVSVLAGTLSRSRVYVRNTRTRLSVRVVGPPIGLATDGEVQPDAERFVFRIAPGAIPVYRPPEV</sequence>
<dbReference type="InterPro" id="IPR016064">
    <property type="entry name" value="NAD/diacylglycerol_kinase_sf"/>
</dbReference>
<dbReference type="InterPro" id="IPR017438">
    <property type="entry name" value="ATP-NAD_kinase_N"/>
</dbReference>
<comment type="caution">
    <text evidence="3">The sequence shown here is derived from an EMBL/GenBank/DDBJ whole genome shotgun (WGS) entry which is preliminary data.</text>
</comment>
<protein>
    <submittedName>
        <fullName evidence="3">Diacylglycerol kinase family protein</fullName>
    </submittedName>
</protein>
<evidence type="ECO:0000313" key="3">
    <source>
        <dbReference type="EMBL" id="MEJ2887569.1"/>
    </source>
</evidence>
<name>A0ABU8N5A5_9PSEU</name>
<proteinExistence type="predicted"/>
<dbReference type="Gene3D" id="3.40.50.10330">
    <property type="entry name" value="Probable inorganic polyphosphate/atp-NAD kinase, domain 1"/>
    <property type="match status" value="1"/>
</dbReference>
<organism evidence="3 4">
    <name type="scientific">Actinomycetospora aeridis</name>
    <dbReference type="NCBI Taxonomy" id="3129231"/>
    <lineage>
        <taxon>Bacteria</taxon>
        <taxon>Bacillati</taxon>
        <taxon>Actinomycetota</taxon>
        <taxon>Actinomycetes</taxon>
        <taxon>Pseudonocardiales</taxon>
        <taxon>Pseudonocardiaceae</taxon>
        <taxon>Actinomycetospora</taxon>
    </lineage>
</organism>
<dbReference type="SUPFAM" id="SSF111331">
    <property type="entry name" value="NAD kinase/diacylglycerol kinase-like"/>
    <property type="match status" value="1"/>
</dbReference>
<dbReference type="InterPro" id="IPR036938">
    <property type="entry name" value="PAP2/HPO_sf"/>
</dbReference>
<dbReference type="EMBL" id="JBBEGL010000003">
    <property type="protein sequence ID" value="MEJ2887569.1"/>
    <property type="molecule type" value="Genomic_DNA"/>
</dbReference>
<dbReference type="GO" id="GO:0016301">
    <property type="term" value="F:kinase activity"/>
    <property type="evidence" value="ECO:0007669"/>
    <property type="project" value="UniProtKB-KW"/>
</dbReference>
<dbReference type="InterPro" id="IPR000326">
    <property type="entry name" value="PAP2/HPO"/>
</dbReference>
<feature type="domain" description="DAGKc" evidence="2">
    <location>
        <begin position="246"/>
        <end position="340"/>
    </location>
</feature>
<dbReference type="PROSITE" id="PS50146">
    <property type="entry name" value="DAGK"/>
    <property type="match status" value="1"/>
</dbReference>
<dbReference type="Pfam" id="PF01569">
    <property type="entry name" value="PAP2"/>
    <property type="match status" value="1"/>
</dbReference>
<keyword evidence="3" id="KW-0418">Kinase</keyword>
<dbReference type="Gene3D" id="2.60.200.40">
    <property type="match status" value="1"/>
</dbReference>
<keyword evidence="3" id="KW-0808">Transferase</keyword>
<dbReference type="SMART" id="SM00046">
    <property type="entry name" value="DAGKc"/>
    <property type="match status" value="1"/>
</dbReference>
<keyword evidence="4" id="KW-1185">Reference proteome</keyword>